<evidence type="ECO:0000313" key="1">
    <source>
        <dbReference type="EMBL" id="MBK4738872.1"/>
    </source>
</evidence>
<reference evidence="1" key="1">
    <citation type="submission" date="2021-01" db="EMBL/GenBank/DDBJ databases">
        <title>Genome sequence of strain Noviherbaspirillum sp. DKR-6.</title>
        <authorList>
            <person name="Chaudhary D.K."/>
        </authorList>
    </citation>
    <scope>NUCLEOTIDE SEQUENCE</scope>
    <source>
        <strain evidence="1">DKR-6</strain>
    </source>
</reference>
<dbReference type="RefSeq" id="WP_200598242.1">
    <property type="nucleotide sequence ID" value="NZ_JAEPBG010000029.1"/>
</dbReference>
<organism evidence="1 2">
    <name type="scientific">Noviherbaspirillum pedocola</name>
    <dbReference type="NCBI Taxonomy" id="2801341"/>
    <lineage>
        <taxon>Bacteria</taxon>
        <taxon>Pseudomonadati</taxon>
        <taxon>Pseudomonadota</taxon>
        <taxon>Betaproteobacteria</taxon>
        <taxon>Burkholderiales</taxon>
        <taxon>Oxalobacteraceae</taxon>
        <taxon>Noviherbaspirillum</taxon>
    </lineage>
</organism>
<gene>
    <name evidence="1" type="ORF">JJB74_30030</name>
</gene>
<name>A0A934T330_9BURK</name>
<dbReference type="EMBL" id="JAEPBG010000029">
    <property type="protein sequence ID" value="MBK4738872.1"/>
    <property type="molecule type" value="Genomic_DNA"/>
</dbReference>
<sequence length="69" mass="7446">MKNPWGKKNPFLSMWLSGANAMAGAARGRASGQAKRQAAAATTRGAKAATKYWTDALFPPPARKKRKSR</sequence>
<comment type="caution">
    <text evidence="1">The sequence shown here is derived from an EMBL/GenBank/DDBJ whole genome shotgun (WGS) entry which is preliminary data.</text>
</comment>
<dbReference type="Proteomes" id="UP000622890">
    <property type="component" value="Unassembled WGS sequence"/>
</dbReference>
<protein>
    <submittedName>
        <fullName evidence="1">Uncharacterized protein</fullName>
    </submittedName>
</protein>
<proteinExistence type="predicted"/>
<accession>A0A934T330</accession>
<evidence type="ECO:0000313" key="2">
    <source>
        <dbReference type="Proteomes" id="UP000622890"/>
    </source>
</evidence>
<dbReference type="AlphaFoldDB" id="A0A934T330"/>
<keyword evidence="2" id="KW-1185">Reference proteome</keyword>